<keyword evidence="2" id="KW-1185">Reference proteome</keyword>
<proteinExistence type="predicted"/>
<organism evidence="1 2">
    <name type="scientific">Mycolicibacterium insubricum</name>
    <dbReference type="NCBI Taxonomy" id="444597"/>
    <lineage>
        <taxon>Bacteria</taxon>
        <taxon>Bacillati</taxon>
        <taxon>Actinomycetota</taxon>
        <taxon>Actinomycetes</taxon>
        <taxon>Mycobacteriales</taxon>
        <taxon>Mycobacteriaceae</taxon>
        <taxon>Mycolicibacterium</taxon>
    </lineage>
</organism>
<name>A0A1X0DC18_9MYCO</name>
<sequence>MAAPTVADLSAFVGESVNASQAEAIIAIVSAQAKSYTRGRGWDMAGEPSSDIRAVILTAAARLLTDTSQMVTDERMGPFAVSYRDGFTGWTTNELYVLNRYRERAQ</sequence>
<dbReference type="EMBL" id="MVHS01000029">
    <property type="protein sequence ID" value="ORA69749.1"/>
    <property type="molecule type" value="Genomic_DNA"/>
</dbReference>
<evidence type="ECO:0000313" key="1">
    <source>
        <dbReference type="EMBL" id="ORA69749.1"/>
    </source>
</evidence>
<dbReference type="STRING" id="444597.BST26_12825"/>
<reference evidence="1 2" key="1">
    <citation type="submission" date="2016-12" db="EMBL/GenBank/DDBJ databases">
        <title>The new phylogeny of genus Mycobacterium.</title>
        <authorList>
            <person name="Tortoli E."/>
            <person name="Trovato A."/>
            <person name="Cirillo D.M."/>
        </authorList>
    </citation>
    <scope>NUCLEOTIDE SEQUENCE [LARGE SCALE GENOMIC DNA]</scope>
    <source>
        <strain evidence="1 2">DSM 45130</strain>
    </source>
</reference>
<evidence type="ECO:0000313" key="2">
    <source>
        <dbReference type="Proteomes" id="UP000192801"/>
    </source>
</evidence>
<dbReference type="Proteomes" id="UP000192801">
    <property type="component" value="Unassembled WGS sequence"/>
</dbReference>
<dbReference type="OrthoDB" id="4381973at2"/>
<accession>A0A1X0DC18</accession>
<protein>
    <submittedName>
        <fullName evidence="1">Uncharacterized protein</fullName>
    </submittedName>
</protein>
<dbReference type="AlphaFoldDB" id="A0A1X0DC18"/>
<gene>
    <name evidence="1" type="ORF">BST26_12825</name>
</gene>
<comment type="caution">
    <text evidence="1">The sequence shown here is derived from an EMBL/GenBank/DDBJ whole genome shotgun (WGS) entry which is preliminary data.</text>
</comment>